<evidence type="ECO:0000256" key="10">
    <source>
        <dbReference type="ARBA" id="ARBA00023242"/>
    </source>
</evidence>
<dbReference type="PROSITE" id="PS50127">
    <property type="entry name" value="UBC_2"/>
    <property type="match status" value="1"/>
</dbReference>
<keyword evidence="6" id="KW-0053">Apoptosis</keyword>
<dbReference type="InterPro" id="IPR016135">
    <property type="entry name" value="UBQ-conjugating_enzyme/RWD"/>
</dbReference>
<evidence type="ECO:0000256" key="2">
    <source>
        <dbReference type="ARBA" id="ARBA00004496"/>
    </source>
</evidence>
<dbReference type="SUPFAM" id="SSF54495">
    <property type="entry name" value="UBC-like"/>
    <property type="match status" value="1"/>
</dbReference>
<keyword evidence="9" id="KW-0067">ATP-binding</keyword>
<sequence length="210" mass="23250">MAAEASSVVTSKAPATPCFRASYPKEMFSALCIFRIQRDITNMYKEPPPGLHIAADEDDITKVHALVVGPRGTPYEGGFFYFLIFFTPDYPIKPPKVKLMTTGGGRVRFNPNLYANGTVCLSILGTWHGPAWSPAQTLSSLLISIQSLMNENPYHNEPGYEKRETSKGDSSKYNEVIQHETLRVGVCDMLEGAQKCPPVLRCVGMLIYVL</sequence>
<evidence type="ECO:0000256" key="13">
    <source>
        <dbReference type="ARBA" id="ARBA00042316"/>
    </source>
</evidence>
<evidence type="ECO:0000256" key="1">
    <source>
        <dbReference type="ARBA" id="ARBA00004123"/>
    </source>
</evidence>
<dbReference type="InterPro" id="IPR000608">
    <property type="entry name" value="UBC"/>
</dbReference>
<reference evidence="16 17" key="1">
    <citation type="submission" date="2022-05" db="EMBL/GenBank/DDBJ databases">
        <authorList>
            <consortium name="Genoscope - CEA"/>
            <person name="William W."/>
        </authorList>
    </citation>
    <scope>NUCLEOTIDE SEQUENCE [LARGE SCALE GENOMIC DNA]</scope>
</reference>
<protein>
    <recommendedName>
        <fullName evidence="11">Ubiquitin-conjugating enzyme E2 Z</fullName>
        <ecNumber evidence="3">2.3.2.23</ecNumber>
    </recommendedName>
    <alternativeName>
        <fullName evidence="12">E2 ubiquitin-conjugating enzyme Z</fullName>
    </alternativeName>
    <alternativeName>
        <fullName evidence="14">Ubiquitin carrier protein Z</fullName>
    </alternativeName>
    <alternativeName>
        <fullName evidence="13">Ubiquitin-protein ligase Z</fullName>
    </alternativeName>
</protein>
<evidence type="ECO:0000256" key="14">
    <source>
        <dbReference type="ARBA" id="ARBA00042401"/>
    </source>
</evidence>
<comment type="subcellular location">
    <subcellularLocation>
        <location evidence="2">Cytoplasm</location>
    </subcellularLocation>
    <subcellularLocation>
        <location evidence="1">Nucleus</location>
    </subcellularLocation>
</comment>
<proteinExistence type="predicted"/>
<evidence type="ECO:0000256" key="3">
    <source>
        <dbReference type="ARBA" id="ARBA00012486"/>
    </source>
</evidence>
<keyword evidence="8" id="KW-0833">Ubl conjugation pathway</keyword>
<evidence type="ECO:0000313" key="17">
    <source>
        <dbReference type="Proteomes" id="UP001159427"/>
    </source>
</evidence>
<feature type="domain" description="UBC core" evidence="15">
    <location>
        <begin position="31"/>
        <end position="186"/>
    </location>
</feature>
<keyword evidence="10" id="KW-0539">Nucleus</keyword>
<accession>A0ABN8MRF3</accession>
<dbReference type="PANTHER" id="PTHR46116">
    <property type="entry name" value="(E3-INDEPENDENT) E2 UBIQUITIN-CONJUGATING ENZYME"/>
    <property type="match status" value="1"/>
</dbReference>
<comment type="caution">
    <text evidence="16">The sequence shown here is derived from an EMBL/GenBank/DDBJ whole genome shotgun (WGS) entry which is preliminary data.</text>
</comment>
<evidence type="ECO:0000256" key="11">
    <source>
        <dbReference type="ARBA" id="ARBA00039894"/>
    </source>
</evidence>
<keyword evidence="5" id="KW-0808">Transferase</keyword>
<evidence type="ECO:0000259" key="15">
    <source>
        <dbReference type="PROSITE" id="PS50127"/>
    </source>
</evidence>
<name>A0ABN8MRF3_9CNID</name>
<evidence type="ECO:0000256" key="4">
    <source>
        <dbReference type="ARBA" id="ARBA00022490"/>
    </source>
</evidence>
<dbReference type="EC" id="2.3.2.23" evidence="3"/>
<dbReference type="Proteomes" id="UP001159427">
    <property type="component" value="Unassembled WGS sequence"/>
</dbReference>
<evidence type="ECO:0000256" key="8">
    <source>
        <dbReference type="ARBA" id="ARBA00022786"/>
    </source>
</evidence>
<evidence type="ECO:0000256" key="9">
    <source>
        <dbReference type="ARBA" id="ARBA00022840"/>
    </source>
</evidence>
<evidence type="ECO:0000256" key="7">
    <source>
        <dbReference type="ARBA" id="ARBA00022741"/>
    </source>
</evidence>
<dbReference type="CDD" id="cd23809">
    <property type="entry name" value="UBCc_UBE2Z"/>
    <property type="match status" value="1"/>
</dbReference>
<dbReference type="Pfam" id="PF00179">
    <property type="entry name" value="UQ_con"/>
    <property type="match status" value="1"/>
</dbReference>
<evidence type="ECO:0000256" key="6">
    <source>
        <dbReference type="ARBA" id="ARBA00022703"/>
    </source>
</evidence>
<gene>
    <name evidence="16" type="ORF">PEVE_00039381</name>
</gene>
<dbReference type="SMART" id="SM00212">
    <property type="entry name" value="UBCc"/>
    <property type="match status" value="1"/>
</dbReference>
<evidence type="ECO:0000256" key="5">
    <source>
        <dbReference type="ARBA" id="ARBA00022679"/>
    </source>
</evidence>
<evidence type="ECO:0000256" key="12">
    <source>
        <dbReference type="ARBA" id="ARBA00041798"/>
    </source>
</evidence>
<keyword evidence="17" id="KW-1185">Reference proteome</keyword>
<organism evidence="16 17">
    <name type="scientific">Porites evermanni</name>
    <dbReference type="NCBI Taxonomy" id="104178"/>
    <lineage>
        <taxon>Eukaryota</taxon>
        <taxon>Metazoa</taxon>
        <taxon>Cnidaria</taxon>
        <taxon>Anthozoa</taxon>
        <taxon>Hexacorallia</taxon>
        <taxon>Scleractinia</taxon>
        <taxon>Fungiina</taxon>
        <taxon>Poritidae</taxon>
        <taxon>Porites</taxon>
    </lineage>
</organism>
<keyword evidence="4" id="KW-0963">Cytoplasm</keyword>
<dbReference type="EMBL" id="CALNXI010000694">
    <property type="protein sequence ID" value="CAH3034214.1"/>
    <property type="molecule type" value="Genomic_DNA"/>
</dbReference>
<keyword evidence="7" id="KW-0547">Nucleotide-binding</keyword>
<dbReference type="PANTHER" id="PTHR46116:SF26">
    <property type="entry name" value="UBIQUITIN-CONJUGATING ENZYME E2 Z"/>
    <property type="match status" value="1"/>
</dbReference>
<evidence type="ECO:0000313" key="16">
    <source>
        <dbReference type="EMBL" id="CAH3034214.1"/>
    </source>
</evidence>
<dbReference type="Gene3D" id="3.10.110.10">
    <property type="entry name" value="Ubiquitin Conjugating Enzyme"/>
    <property type="match status" value="1"/>
</dbReference>